<comment type="caution">
    <text evidence="2">The sequence shown here is derived from an EMBL/GenBank/DDBJ whole genome shotgun (WGS) entry which is preliminary data.</text>
</comment>
<evidence type="ECO:0000259" key="1">
    <source>
        <dbReference type="SMART" id="SM00460"/>
    </source>
</evidence>
<dbReference type="RefSeq" id="WP_011018993.1">
    <property type="nucleotide sequence ID" value="NZ_DUJS01000002.1"/>
</dbReference>
<dbReference type="SMART" id="SM00460">
    <property type="entry name" value="TGc"/>
    <property type="match status" value="1"/>
</dbReference>
<dbReference type="Gene3D" id="3.10.620.30">
    <property type="match status" value="1"/>
</dbReference>
<proteinExistence type="predicted"/>
<dbReference type="InterPro" id="IPR002931">
    <property type="entry name" value="Transglutaminase-like"/>
</dbReference>
<evidence type="ECO:0000313" key="2">
    <source>
        <dbReference type="EMBL" id="HII70153.1"/>
    </source>
</evidence>
<name>A0A832THE2_9EURY</name>
<gene>
    <name evidence="2" type="ORF">HA336_02840</name>
</gene>
<dbReference type="Pfam" id="PF01841">
    <property type="entry name" value="Transglut_core"/>
    <property type="match status" value="1"/>
</dbReference>
<dbReference type="InterPro" id="IPR038765">
    <property type="entry name" value="Papain-like_cys_pep_sf"/>
</dbReference>
<dbReference type="GeneID" id="1476724"/>
<dbReference type="AlphaFoldDB" id="A0A832THE2"/>
<dbReference type="Proteomes" id="UP000619545">
    <property type="component" value="Unassembled WGS sequence"/>
</dbReference>
<reference evidence="2" key="1">
    <citation type="journal article" date="2020" name="bioRxiv">
        <title>A rank-normalized archaeal taxonomy based on genome phylogeny resolves widespread incomplete and uneven classifications.</title>
        <authorList>
            <person name="Rinke C."/>
            <person name="Chuvochina M."/>
            <person name="Mussig A.J."/>
            <person name="Chaumeil P.-A."/>
            <person name="Waite D.W."/>
            <person name="Whitman W.B."/>
            <person name="Parks D.H."/>
            <person name="Hugenholtz P."/>
        </authorList>
    </citation>
    <scope>NUCLEOTIDE SEQUENCE</scope>
    <source>
        <strain evidence="2">UBA8853</strain>
    </source>
</reference>
<sequence length="215" mass="24614">MALLLTLILALGFTSLPLNAPPHLSADVPDTYPWVGVYPPDVEVTYVNNWDPNLNPEHIEDWKCIAREILGDPKSWWEQYTAGTPLDELVYEAAKKIEYWVSPYDDVDPHGIKYRYYYNTRYGAWKTLQLGRGNCCDHAHVMVALCRASGIAIRYRHEVTRFPCWGTCDHVCVEVGLPENVVDGKSQDVKWVRMDPTNPNSQCVRLKATYPNLPF</sequence>
<feature type="domain" description="Transglutaminase-like" evidence="1">
    <location>
        <begin position="127"/>
        <end position="198"/>
    </location>
</feature>
<protein>
    <submittedName>
        <fullName evidence="2">Transglutaminase family protein</fullName>
    </submittedName>
</protein>
<organism evidence="2 3">
    <name type="scientific">Methanopyrus kandleri</name>
    <dbReference type="NCBI Taxonomy" id="2320"/>
    <lineage>
        <taxon>Archaea</taxon>
        <taxon>Methanobacteriati</taxon>
        <taxon>Methanobacteriota</taxon>
        <taxon>Methanomada group</taxon>
        <taxon>Methanopyri</taxon>
        <taxon>Methanopyrales</taxon>
        <taxon>Methanopyraceae</taxon>
        <taxon>Methanopyrus</taxon>
    </lineage>
</organism>
<evidence type="ECO:0000313" key="3">
    <source>
        <dbReference type="Proteomes" id="UP000619545"/>
    </source>
</evidence>
<dbReference type="SUPFAM" id="SSF54001">
    <property type="entry name" value="Cysteine proteinases"/>
    <property type="match status" value="1"/>
</dbReference>
<dbReference type="EMBL" id="DUJS01000002">
    <property type="protein sequence ID" value="HII70153.1"/>
    <property type="molecule type" value="Genomic_DNA"/>
</dbReference>
<dbReference type="PANTHER" id="PTHR33490">
    <property type="entry name" value="BLR5614 PROTEIN-RELATED"/>
    <property type="match status" value="1"/>
</dbReference>
<accession>A0A832THE2</accession>